<evidence type="ECO:0000256" key="1">
    <source>
        <dbReference type="SAM" id="Phobius"/>
    </source>
</evidence>
<proteinExistence type="predicted"/>
<organism evidence="2 3">
    <name type="scientific">Paraconexibacter antarcticus</name>
    <dbReference type="NCBI Taxonomy" id="2949664"/>
    <lineage>
        <taxon>Bacteria</taxon>
        <taxon>Bacillati</taxon>
        <taxon>Actinomycetota</taxon>
        <taxon>Thermoleophilia</taxon>
        <taxon>Solirubrobacterales</taxon>
        <taxon>Paraconexibacteraceae</taxon>
        <taxon>Paraconexibacter</taxon>
    </lineage>
</organism>
<feature type="transmembrane region" description="Helical" evidence="1">
    <location>
        <begin position="310"/>
        <end position="330"/>
    </location>
</feature>
<feature type="transmembrane region" description="Helical" evidence="1">
    <location>
        <begin position="84"/>
        <end position="108"/>
    </location>
</feature>
<keyword evidence="1" id="KW-0472">Membrane</keyword>
<dbReference type="EMBL" id="CP098502">
    <property type="protein sequence ID" value="UTI65059.1"/>
    <property type="molecule type" value="Genomic_DNA"/>
</dbReference>
<feature type="transmembrane region" description="Helical" evidence="1">
    <location>
        <begin position="215"/>
        <end position="234"/>
    </location>
</feature>
<keyword evidence="1" id="KW-0812">Transmembrane</keyword>
<protein>
    <recommendedName>
        <fullName evidence="4">Transmembrane protein</fullName>
    </recommendedName>
</protein>
<evidence type="ECO:0000313" key="2">
    <source>
        <dbReference type="EMBL" id="UTI65059.1"/>
    </source>
</evidence>
<sequence>MPGSLSDRGFALAAAVIVAASAVAMAAVNWGGFFYQDDFLFLRQGHDAAMSLSYLREGAFGHFFPGFRAAFWLQDRTVGLDHHVIVFVVAAVHVACLLAMLRLLILIFGRRPGTLVLLGMFGFSGLWLSGYLWWVSALQVMPATLLTIIVIDAHVRYLTWRRRRDIAVAALGLALALCFYEKPAQLVVLLPLLTLLAFSTAASFRGLLADLWGAWRLWAAFGVVLAVYAIAYLTGDFYVATVHPTAHTVISAVAQGWHQGFVPAFLGGPFTLVQHGSLGYPDPTRLLTVVDQLVVLGLVVLSVSRRRSAWRGWAFLATAFVINVAVIAWTRGGLLGAGVGRELKYLIDILPFAIVGIGLAFLPVARGPRAEAVPARSRPVPRPLVVLAATAFLTMFGVSAVRVARFWHGGDSARFGRTFDATREHLDTRQGTVYLDVDMPETVLSSAFQPYQRESVLLRLFGTRLRYAGQADRTLVVDPAGRVRPDAPLVQARLLPAKATIDGQPLPPDRGGAACLRSDDAPHLISIPLTAPLPPGRPYLRLRTRAPRPVRLRFPQQAGIEIGAIDPARRSVAQRLDGGPRPLYVPLESPGAGTVDLLIDPGNPICLEGGTVGVPATVG</sequence>
<keyword evidence="3" id="KW-1185">Reference proteome</keyword>
<evidence type="ECO:0008006" key="4">
    <source>
        <dbReference type="Google" id="ProtNLM"/>
    </source>
</evidence>
<feature type="transmembrane region" description="Helical" evidence="1">
    <location>
        <begin position="188"/>
        <end position="208"/>
    </location>
</feature>
<accession>A0ABY5DTZ3</accession>
<feature type="transmembrane region" description="Helical" evidence="1">
    <location>
        <begin position="345"/>
        <end position="364"/>
    </location>
</feature>
<feature type="transmembrane region" description="Helical" evidence="1">
    <location>
        <begin position="115"/>
        <end position="134"/>
    </location>
</feature>
<gene>
    <name evidence="2" type="ORF">NBH00_02350</name>
</gene>
<reference evidence="2 3" key="1">
    <citation type="submission" date="2022-06" db="EMBL/GenBank/DDBJ databases">
        <title>Paraconexibacter antarcticus.</title>
        <authorList>
            <person name="Kim C.S."/>
        </authorList>
    </citation>
    <scope>NUCLEOTIDE SEQUENCE [LARGE SCALE GENOMIC DNA]</scope>
    <source>
        <strain evidence="2 3">02-257</strain>
    </source>
</reference>
<name>A0ABY5DTZ3_9ACTN</name>
<evidence type="ECO:0000313" key="3">
    <source>
        <dbReference type="Proteomes" id="UP001056035"/>
    </source>
</evidence>
<feature type="transmembrane region" description="Helical" evidence="1">
    <location>
        <begin position="140"/>
        <end position="159"/>
    </location>
</feature>
<keyword evidence="1" id="KW-1133">Transmembrane helix</keyword>
<feature type="transmembrane region" description="Helical" evidence="1">
    <location>
        <begin position="384"/>
        <end position="407"/>
    </location>
</feature>
<dbReference type="Proteomes" id="UP001056035">
    <property type="component" value="Chromosome"/>
</dbReference>
<dbReference type="RefSeq" id="WP_254571749.1">
    <property type="nucleotide sequence ID" value="NZ_CP098502.1"/>
</dbReference>